<dbReference type="PANTHER" id="PTHR11552:SF138">
    <property type="entry name" value="DEHYDROGENASE PKFF-RELATED"/>
    <property type="match status" value="1"/>
</dbReference>
<evidence type="ECO:0000313" key="8">
    <source>
        <dbReference type="Proteomes" id="UP000799750"/>
    </source>
</evidence>
<dbReference type="GO" id="GO:0016614">
    <property type="term" value="F:oxidoreductase activity, acting on CH-OH group of donors"/>
    <property type="evidence" value="ECO:0007669"/>
    <property type="project" value="InterPro"/>
</dbReference>
<feature type="domain" description="Glucose-methanol-choline oxidoreductase C-terminal" evidence="6">
    <location>
        <begin position="471"/>
        <end position="600"/>
    </location>
</feature>
<dbReference type="OrthoDB" id="269227at2759"/>
<evidence type="ECO:0000256" key="4">
    <source>
        <dbReference type="SAM" id="SignalP"/>
    </source>
</evidence>
<dbReference type="InterPro" id="IPR000172">
    <property type="entry name" value="GMC_OxRdtase_N"/>
</dbReference>
<feature type="signal peptide" evidence="4">
    <location>
        <begin position="1"/>
        <end position="19"/>
    </location>
</feature>
<dbReference type="AlphaFoldDB" id="A0A6A6R9L1"/>
<dbReference type="SUPFAM" id="SSF51905">
    <property type="entry name" value="FAD/NAD(P)-binding domain"/>
    <property type="match status" value="1"/>
</dbReference>
<dbReference type="Pfam" id="PF05199">
    <property type="entry name" value="GMC_oxred_C"/>
    <property type="match status" value="1"/>
</dbReference>
<dbReference type="InterPro" id="IPR012132">
    <property type="entry name" value="GMC_OxRdtase"/>
</dbReference>
<dbReference type="GO" id="GO:0050660">
    <property type="term" value="F:flavin adenine dinucleotide binding"/>
    <property type="evidence" value="ECO:0007669"/>
    <property type="project" value="InterPro"/>
</dbReference>
<accession>A0A6A6R9L1</accession>
<feature type="active site" description="Proton acceptor" evidence="3">
    <location>
        <position position="592"/>
    </location>
</feature>
<evidence type="ECO:0000313" key="7">
    <source>
        <dbReference type="EMBL" id="KAF2501072.1"/>
    </source>
</evidence>
<gene>
    <name evidence="7" type="ORF">BU16DRAFT_569310</name>
</gene>
<name>A0A6A6R9L1_9PEZI</name>
<dbReference type="PANTHER" id="PTHR11552">
    <property type="entry name" value="GLUCOSE-METHANOL-CHOLINE GMC OXIDOREDUCTASE"/>
    <property type="match status" value="1"/>
</dbReference>
<evidence type="ECO:0000256" key="2">
    <source>
        <dbReference type="ARBA" id="ARBA00023180"/>
    </source>
</evidence>
<evidence type="ECO:0000259" key="6">
    <source>
        <dbReference type="Pfam" id="PF05199"/>
    </source>
</evidence>
<evidence type="ECO:0000256" key="1">
    <source>
        <dbReference type="ARBA" id="ARBA00010790"/>
    </source>
</evidence>
<comment type="similarity">
    <text evidence="1">Belongs to the GMC oxidoreductase family.</text>
</comment>
<dbReference type="Gene3D" id="3.30.560.10">
    <property type="entry name" value="Glucose Oxidase, domain 3"/>
    <property type="match status" value="1"/>
</dbReference>
<evidence type="ECO:0000259" key="5">
    <source>
        <dbReference type="Pfam" id="PF00732"/>
    </source>
</evidence>
<keyword evidence="4" id="KW-0732">Signal</keyword>
<evidence type="ECO:0000256" key="3">
    <source>
        <dbReference type="PIRSR" id="PIRSR000137-1"/>
    </source>
</evidence>
<protein>
    <submittedName>
        <fullName evidence="7">Alcohol oxidase</fullName>
    </submittedName>
</protein>
<dbReference type="Proteomes" id="UP000799750">
    <property type="component" value="Unassembled WGS sequence"/>
</dbReference>
<reference evidence="7" key="1">
    <citation type="journal article" date="2020" name="Stud. Mycol.">
        <title>101 Dothideomycetes genomes: a test case for predicting lifestyles and emergence of pathogens.</title>
        <authorList>
            <person name="Haridas S."/>
            <person name="Albert R."/>
            <person name="Binder M."/>
            <person name="Bloem J."/>
            <person name="Labutti K."/>
            <person name="Salamov A."/>
            <person name="Andreopoulos B."/>
            <person name="Baker S."/>
            <person name="Barry K."/>
            <person name="Bills G."/>
            <person name="Bluhm B."/>
            <person name="Cannon C."/>
            <person name="Castanera R."/>
            <person name="Culley D."/>
            <person name="Daum C."/>
            <person name="Ezra D."/>
            <person name="Gonzalez J."/>
            <person name="Henrissat B."/>
            <person name="Kuo A."/>
            <person name="Liang C."/>
            <person name="Lipzen A."/>
            <person name="Lutzoni F."/>
            <person name="Magnuson J."/>
            <person name="Mondo S."/>
            <person name="Nolan M."/>
            <person name="Ohm R."/>
            <person name="Pangilinan J."/>
            <person name="Park H.-J."/>
            <person name="Ramirez L."/>
            <person name="Alfaro M."/>
            <person name="Sun H."/>
            <person name="Tritt A."/>
            <person name="Yoshinaga Y."/>
            <person name="Zwiers L.-H."/>
            <person name="Turgeon B."/>
            <person name="Goodwin S."/>
            <person name="Spatafora J."/>
            <person name="Crous P."/>
            <person name="Grigoriev I."/>
        </authorList>
    </citation>
    <scope>NUCLEOTIDE SEQUENCE</scope>
    <source>
        <strain evidence="7">CBS 269.34</strain>
    </source>
</reference>
<dbReference type="InterPro" id="IPR036188">
    <property type="entry name" value="FAD/NAD-bd_sf"/>
</dbReference>
<proteinExistence type="inferred from homology"/>
<dbReference type="EMBL" id="MU004182">
    <property type="protein sequence ID" value="KAF2501072.1"/>
    <property type="molecule type" value="Genomic_DNA"/>
</dbReference>
<keyword evidence="8" id="KW-1185">Reference proteome</keyword>
<feature type="active site" description="Proton donor" evidence="3">
    <location>
        <position position="548"/>
    </location>
</feature>
<feature type="chain" id="PRO_5025407050" evidence="4">
    <location>
        <begin position="20"/>
        <end position="613"/>
    </location>
</feature>
<dbReference type="PIRSF" id="PIRSF000137">
    <property type="entry name" value="Alcohol_oxidase"/>
    <property type="match status" value="1"/>
</dbReference>
<feature type="domain" description="Glucose-methanol-choline oxidoreductase N-terminal" evidence="5">
    <location>
        <begin position="46"/>
        <end position="364"/>
    </location>
</feature>
<dbReference type="Gene3D" id="3.50.50.60">
    <property type="entry name" value="FAD/NAD(P)-binding domain"/>
    <property type="match status" value="1"/>
</dbReference>
<dbReference type="InterPro" id="IPR007867">
    <property type="entry name" value="GMC_OxRtase_C"/>
</dbReference>
<keyword evidence="2" id="KW-0325">Glycoprotein</keyword>
<dbReference type="SUPFAM" id="SSF54373">
    <property type="entry name" value="FAD-linked reductases, C-terminal domain"/>
    <property type="match status" value="1"/>
</dbReference>
<dbReference type="Pfam" id="PF00732">
    <property type="entry name" value="GMC_oxred_N"/>
    <property type="match status" value="1"/>
</dbReference>
<dbReference type="GO" id="GO:0044550">
    <property type="term" value="P:secondary metabolite biosynthetic process"/>
    <property type="evidence" value="ECO:0007669"/>
    <property type="project" value="TreeGrafter"/>
</dbReference>
<sequence>MRWTHLFTALSSLCAGASAIFGATNTNGRTRLFGNSFGILAENATYDYVVVGGGTAGLATASRLAASSANITVAVVEAGSFYELDNGNTSVVPGYGAKYLSFNDLEPSPVLVDWGIITEPQKGFGGRQIHYSAGKTLGGSSALNDMIFHRTNKGAYDTWSNLVGDSSFTWDKFLPYLKKSVKFTPPNLEKIGLNVSIPYEPEMYSPTGGPLEASFPNFRPAFDQFMVKAFAKTGFKPIEGLNSGHLDGYAPSTLAVNAEFQTRSSSEASFLQEALDKTALKLYLRTLAKKIVFDGKKATGVLVETNGAEYTISAKEEVIVSSGVFHSPHLLLLSGIGPADALSNFSIPVVSDLAGVGKNMWDHLFIFTSHETNVTTNSGVTTNETLHAEAVEAYLSEQTGPLTGVGGGVIGWEKLPNRSSLSPETQEALATFSDDFPELEYLGLSPGSNPPDKPAANNYMSVTVAVQTILSRGSVTLRSADPHERPIVDVNAMSTKAEEELIVGAIKRLRELARATGVWVSEVEPGPDVVTDAQILEWVRKKADNGYHASSTCSMGKKGDKNAVVDTRGRVYGVEGLRVVDTSIFPLLPAGHPMSTIYALSELIAEDIISGIS</sequence>
<organism evidence="7 8">
    <name type="scientific">Lophium mytilinum</name>
    <dbReference type="NCBI Taxonomy" id="390894"/>
    <lineage>
        <taxon>Eukaryota</taxon>
        <taxon>Fungi</taxon>
        <taxon>Dikarya</taxon>
        <taxon>Ascomycota</taxon>
        <taxon>Pezizomycotina</taxon>
        <taxon>Dothideomycetes</taxon>
        <taxon>Pleosporomycetidae</taxon>
        <taxon>Mytilinidiales</taxon>
        <taxon>Mytilinidiaceae</taxon>
        <taxon>Lophium</taxon>
    </lineage>
</organism>